<evidence type="ECO:0000313" key="4">
    <source>
        <dbReference type="Proteomes" id="UP000679373"/>
    </source>
</evidence>
<dbReference type="AlphaFoldDB" id="A0AB74V9L7"/>
<dbReference type="Proteomes" id="UP000679373">
    <property type="component" value="Chromosome"/>
</dbReference>
<name>A0AB74V9L7_CLOBE</name>
<reference evidence="3" key="1">
    <citation type="submission" date="2021-04" db="EMBL/GenBank/DDBJ databases">
        <title>Complete genome sequence of the type strain Clostridium beijerinckii NRRL B-598.</title>
        <authorList>
            <person name="Sedlar K."/>
            <person name="Branska B."/>
            <person name="Bezdicek M."/>
            <person name="Nykrynova M."/>
            <person name="Lengerova M."/>
            <person name="Skutkova H."/>
            <person name="Patakova P."/>
        </authorList>
    </citation>
    <scope>NUCLEOTIDE SEQUENCE</scope>
    <source>
        <strain evidence="3">DSM 791</strain>
    </source>
</reference>
<protein>
    <submittedName>
        <fullName evidence="3">DUF2262 domain-containing protein</fullName>
    </submittedName>
</protein>
<keyword evidence="4" id="KW-1185">Reference proteome</keyword>
<feature type="domain" description="DUF2262" evidence="1">
    <location>
        <begin position="141"/>
        <end position="277"/>
    </location>
</feature>
<dbReference type="PIRSF" id="PIRSF033642">
    <property type="entry name" value="UCP033642"/>
    <property type="match status" value="1"/>
</dbReference>
<dbReference type="InterPro" id="IPR024198">
    <property type="entry name" value="UCP033642"/>
</dbReference>
<proteinExistence type="predicted"/>
<dbReference type="Pfam" id="PF10020">
    <property type="entry name" value="DUF2262"/>
    <property type="match status" value="1"/>
</dbReference>
<sequence>MISGEKRNKEETMSKNEEIKTFDSRFKEEIFEVAAVTSSLGVGAGKGGKEELWRASINLITWKDLNSNEPSVKEEINLSWLTDNEGLKEWQKTIKGNSIIKLKLRKGEKSFMLVELMDANYKDEELQDILAEELKPVFYEDEIFGKFQLDKGIKTFQNDIIWAGEEGRLYFDLDEEERMKDSLKTAHELFKNQKDWSDRIRAYAASELLELANDWIDEEDEIDEVTEEMFIKSIELDTISVYPEGEFEIFFFDGDLFAGHCIIVSGNINGSFESADIAG</sequence>
<evidence type="ECO:0000259" key="2">
    <source>
        <dbReference type="Pfam" id="PF22886"/>
    </source>
</evidence>
<dbReference type="InterPro" id="IPR054286">
    <property type="entry name" value="DUF7021"/>
</dbReference>
<evidence type="ECO:0000259" key="1">
    <source>
        <dbReference type="Pfam" id="PF10020"/>
    </source>
</evidence>
<organism evidence="3 4">
    <name type="scientific">Clostridium beijerinckii</name>
    <name type="common">Clostridium MP</name>
    <dbReference type="NCBI Taxonomy" id="1520"/>
    <lineage>
        <taxon>Bacteria</taxon>
        <taxon>Bacillati</taxon>
        <taxon>Bacillota</taxon>
        <taxon>Clostridia</taxon>
        <taxon>Eubacteriales</taxon>
        <taxon>Clostridiaceae</taxon>
        <taxon>Clostridium</taxon>
    </lineage>
</organism>
<dbReference type="EMBL" id="CP073653">
    <property type="protein sequence ID" value="QUN33111.1"/>
    <property type="molecule type" value="Genomic_DNA"/>
</dbReference>
<gene>
    <name evidence="3" type="ORF">KEC93_13985</name>
</gene>
<dbReference type="Pfam" id="PF22886">
    <property type="entry name" value="DUF7021"/>
    <property type="match status" value="1"/>
</dbReference>
<dbReference type="InterPro" id="IPR019260">
    <property type="entry name" value="DUF2262"/>
</dbReference>
<accession>A0AB74V9L7</accession>
<evidence type="ECO:0000313" key="3">
    <source>
        <dbReference type="EMBL" id="QUN33111.1"/>
    </source>
</evidence>
<feature type="domain" description="DUF7021" evidence="2">
    <location>
        <begin position="18"/>
        <end position="132"/>
    </location>
</feature>